<keyword evidence="3" id="KW-1185">Reference proteome</keyword>
<gene>
    <name evidence="2" type="ORF">H8F01_12375</name>
</gene>
<protein>
    <submittedName>
        <fullName evidence="2">Uncharacterized protein</fullName>
    </submittedName>
</protein>
<reference evidence="2 3" key="1">
    <citation type="submission" date="2020-08" db="EMBL/GenBank/DDBJ databases">
        <title>Dyella sp. G9 isolated from forest soil.</title>
        <authorList>
            <person name="Fu J."/>
            <person name="Qiu L."/>
        </authorList>
    </citation>
    <scope>NUCLEOTIDE SEQUENCE [LARGE SCALE GENOMIC DNA]</scope>
    <source>
        <strain evidence="2 3">G9</strain>
    </source>
</reference>
<evidence type="ECO:0000313" key="3">
    <source>
        <dbReference type="Proteomes" id="UP000515873"/>
    </source>
</evidence>
<dbReference type="AlphaFoldDB" id="A0A7G8PZH6"/>
<feature type="chain" id="PRO_5028841340" evidence="1">
    <location>
        <begin position="20"/>
        <end position="195"/>
    </location>
</feature>
<accession>A0A7G8PZH6</accession>
<dbReference type="Proteomes" id="UP000515873">
    <property type="component" value="Chromosome"/>
</dbReference>
<dbReference type="RefSeq" id="WP_187055422.1">
    <property type="nucleotide sequence ID" value="NZ_CP060412.1"/>
</dbReference>
<name>A0A7G8PZH6_9GAMM</name>
<proteinExistence type="predicted"/>
<feature type="signal peptide" evidence="1">
    <location>
        <begin position="1"/>
        <end position="19"/>
    </location>
</feature>
<organism evidence="2 3">
    <name type="scientific">Dyella telluris</name>
    <dbReference type="NCBI Taxonomy" id="2763498"/>
    <lineage>
        <taxon>Bacteria</taxon>
        <taxon>Pseudomonadati</taxon>
        <taxon>Pseudomonadota</taxon>
        <taxon>Gammaproteobacteria</taxon>
        <taxon>Lysobacterales</taxon>
        <taxon>Rhodanobacteraceae</taxon>
        <taxon>Dyella</taxon>
    </lineage>
</organism>
<dbReference type="KEGG" id="dtl:H8F01_12375"/>
<sequence length="195" mass="21695">MKRWCWALLWLLLMSTAQAATGDRTAAVSGPADRDIPGWTIRTVAPDGWTQDCCLYAKAIGVNQVFYKGEWTGEPERVMVLNVWPSKLSSLEAELQDDRHHYLERDKAGKASDFAVDNKTMACRGVLYEGTDHKDDVVVFCDPGLATGIRLSWSMTLAHGDAQEHDLLASFRRVVEQSQYVMQPPAKAGAAKTQH</sequence>
<evidence type="ECO:0000256" key="1">
    <source>
        <dbReference type="SAM" id="SignalP"/>
    </source>
</evidence>
<evidence type="ECO:0000313" key="2">
    <source>
        <dbReference type="EMBL" id="QNJ99933.1"/>
    </source>
</evidence>
<dbReference type="EMBL" id="CP060412">
    <property type="protein sequence ID" value="QNJ99933.1"/>
    <property type="molecule type" value="Genomic_DNA"/>
</dbReference>
<keyword evidence="1" id="KW-0732">Signal</keyword>